<gene>
    <name evidence="2" type="ORF">S7711_10577</name>
</gene>
<sequence>MPRVVPAPELCYAALCYAELHCAVRARRVPSVTLHLRGLHTLHNSTRISSPNSPSREALYPYVKASPVMHRFSFPRPPPEDPSLPRRRKIPRFWFPREQTLSERKLPTRGASTPSLAQDMGRRSIVDCGIKPPSSTGNPVTRGVCGQPLVLGPLLWQNSRTSSVLKPMLINHGSGGKYTSVLLLGFSTELAVRQTLKVAKQNHDGGDDASPGRSSLVRRSR</sequence>
<reference evidence="2 3" key="1">
    <citation type="journal article" date="2014" name="BMC Genomics">
        <title>Comparative genome sequencing reveals chemotype-specific gene clusters in the toxigenic black mold Stachybotrys.</title>
        <authorList>
            <person name="Semeiks J."/>
            <person name="Borek D."/>
            <person name="Otwinowski Z."/>
            <person name="Grishin N.V."/>
        </authorList>
    </citation>
    <scope>NUCLEOTIDE SEQUENCE [LARGE SCALE GENOMIC DNA]</scope>
    <source>
        <strain evidence="3">CBS 109288 / IBT 7711</strain>
    </source>
</reference>
<dbReference type="Proteomes" id="UP000028045">
    <property type="component" value="Unassembled WGS sequence"/>
</dbReference>
<protein>
    <submittedName>
        <fullName evidence="2">Uncharacterized protein</fullName>
    </submittedName>
</protein>
<accession>A0A084B551</accession>
<keyword evidence="3" id="KW-1185">Reference proteome</keyword>
<dbReference type="OrthoDB" id="10478789at2759"/>
<name>A0A084B551_STACB</name>
<proteinExistence type="predicted"/>
<dbReference type="EMBL" id="KL648018">
    <property type="protein sequence ID" value="KEY72680.1"/>
    <property type="molecule type" value="Genomic_DNA"/>
</dbReference>
<evidence type="ECO:0000256" key="1">
    <source>
        <dbReference type="SAM" id="MobiDB-lite"/>
    </source>
</evidence>
<dbReference type="AlphaFoldDB" id="A0A084B551"/>
<dbReference type="HOGENOM" id="CLU_1251397_0_0_1"/>
<evidence type="ECO:0000313" key="3">
    <source>
        <dbReference type="Proteomes" id="UP000028045"/>
    </source>
</evidence>
<feature type="region of interest" description="Disordered" evidence="1">
    <location>
        <begin position="199"/>
        <end position="221"/>
    </location>
</feature>
<evidence type="ECO:0000313" key="2">
    <source>
        <dbReference type="EMBL" id="KEY72680.1"/>
    </source>
</evidence>
<organism evidence="2 3">
    <name type="scientific">Stachybotrys chartarum (strain CBS 109288 / IBT 7711)</name>
    <name type="common">Toxic black mold</name>
    <name type="synonym">Stilbospora chartarum</name>
    <dbReference type="NCBI Taxonomy" id="1280523"/>
    <lineage>
        <taxon>Eukaryota</taxon>
        <taxon>Fungi</taxon>
        <taxon>Dikarya</taxon>
        <taxon>Ascomycota</taxon>
        <taxon>Pezizomycotina</taxon>
        <taxon>Sordariomycetes</taxon>
        <taxon>Hypocreomycetidae</taxon>
        <taxon>Hypocreales</taxon>
        <taxon>Stachybotryaceae</taxon>
        <taxon>Stachybotrys</taxon>
    </lineage>
</organism>